<dbReference type="Bgee" id="ENSLOCG00000014412">
    <property type="expression patterns" value="Expressed in liver and 13 other cell types or tissues"/>
</dbReference>
<dbReference type="GO" id="GO:0035775">
    <property type="term" value="P:pronephric glomerulus morphogenesis"/>
    <property type="evidence" value="ECO:0007669"/>
    <property type="project" value="Ensembl"/>
</dbReference>
<dbReference type="AlphaFoldDB" id="W5NAT2"/>
<dbReference type="GO" id="GO:0048703">
    <property type="term" value="P:embryonic viscerocranium morphogenesis"/>
    <property type="evidence" value="ECO:0007669"/>
    <property type="project" value="Ensembl"/>
</dbReference>
<organism evidence="2 3">
    <name type="scientific">Lepisosteus oculatus</name>
    <name type="common">Spotted gar</name>
    <dbReference type="NCBI Taxonomy" id="7918"/>
    <lineage>
        <taxon>Eukaryota</taxon>
        <taxon>Metazoa</taxon>
        <taxon>Chordata</taxon>
        <taxon>Craniata</taxon>
        <taxon>Vertebrata</taxon>
        <taxon>Euteleostomi</taxon>
        <taxon>Actinopterygii</taxon>
        <taxon>Neopterygii</taxon>
        <taxon>Holostei</taxon>
        <taxon>Semionotiformes</taxon>
        <taxon>Lepisosteidae</taxon>
        <taxon>Lepisosteus</taxon>
    </lineage>
</organism>
<dbReference type="NCBIfam" id="TIGR01571">
    <property type="entry name" value="A_thal_Cys_rich"/>
    <property type="match status" value="1"/>
</dbReference>
<dbReference type="FunCoup" id="W5NAT2">
    <property type="interactions" value="3"/>
</dbReference>
<sequence length="143" mass="15841">WARQPTRVTMAVVQQVTTVTTSHSSAEWSSGVCDCCSDLGVCCCGMFCFPCLMCQTASEFGWCCCMPLLETFCFAYTGINPLPCPVSICLRSSMRKRYRINGSLCGDFCTLCFCYSCTWCQMAREIKRQRGSSSAVTTTTVTH</sequence>
<dbReference type="eggNOG" id="ENOG502S5SQ">
    <property type="taxonomic scope" value="Eukaryota"/>
</dbReference>
<reference evidence="3" key="1">
    <citation type="submission" date="2011-12" db="EMBL/GenBank/DDBJ databases">
        <title>The Draft Genome of Lepisosteus oculatus.</title>
        <authorList>
            <consortium name="The Broad Institute Genome Assembly &amp; Analysis Group"/>
            <consortium name="Computational R&amp;D Group"/>
            <consortium name="and Sequencing Platform"/>
            <person name="Di Palma F."/>
            <person name="Alfoldi J."/>
            <person name="Johnson J."/>
            <person name="Berlin A."/>
            <person name="Gnerre S."/>
            <person name="Jaffe D."/>
            <person name="MacCallum I."/>
            <person name="Young S."/>
            <person name="Walker B.J."/>
            <person name="Lander E.S."/>
            <person name="Lindblad-Toh K."/>
        </authorList>
    </citation>
    <scope>NUCLEOTIDE SEQUENCE [LARGE SCALE GENOMIC DNA]</scope>
</reference>
<comment type="similarity">
    <text evidence="1">Belongs to the cornifelin family.</text>
</comment>
<dbReference type="Ensembl" id="ENSLOCT00000017773.1">
    <property type="protein sequence ID" value="ENSLOCP00000017741.1"/>
    <property type="gene ID" value="ENSLOCG00000014412.1"/>
</dbReference>
<evidence type="ECO:0000256" key="1">
    <source>
        <dbReference type="ARBA" id="ARBA00009024"/>
    </source>
</evidence>
<dbReference type="HOGENOM" id="CLU_083147_5_0_1"/>
<dbReference type="Pfam" id="PF04749">
    <property type="entry name" value="PLAC8"/>
    <property type="match status" value="1"/>
</dbReference>
<evidence type="ECO:0000313" key="3">
    <source>
        <dbReference type="Proteomes" id="UP000018468"/>
    </source>
</evidence>
<name>W5NAT2_LEPOC</name>
<reference evidence="2" key="2">
    <citation type="submission" date="2025-08" db="UniProtKB">
        <authorList>
            <consortium name="Ensembl"/>
        </authorList>
    </citation>
    <scope>IDENTIFICATION</scope>
</reference>
<accession>W5NAT2</accession>
<dbReference type="STRING" id="7918.ENSLOCP00000017741"/>
<protein>
    <submittedName>
        <fullName evidence="2">Plac8 onzin related protein 1</fullName>
    </submittedName>
</protein>
<dbReference type="EMBL" id="AHAT01038657">
    <property type="status" value="NOT_ANNOTATED_CDS"/>
    <property type="molecule type" value="Genomic_DNA"/>
</dbReference>
<dbReference type="GO" id="GO:0072078">
    <property type="term" value="P:nephron tubule morphogenesis"/>
    <property type="evidence" value="ECO:0007669"/>
    <property type="project" value="Ensembl"/>
</dbReference>
<dbReference type="PANTHER" id="PTHR15907">
    <property type="entry name" value="DUF614 FAMILY PROTEIN-RELATED"/>
    <property type="match status" value="1"/>
</dbReference>
<dbReference type="OMA" id="TLMQHEK"/>
<dbReference type="InterPro" id="IPR006461">
    <property type="entry name" value="PLAC_motif_containing"/>
</dbReference>
<dbReference type="InParanoid" id="W5NAT2"/>
<keyword evidence="3" id="KW-1185">Reference proteome</keyword>
<dbReference type="GeneTree" id="ENSGT00940000163927"/>
<reference evidence="2" key="3">
    <citation type="submission" date="2025-09" db="UniProtKB">
        <authorList>
            <consortium name="Ensembl"/>
        </authorList>
    </citation>
    <scope>IDENTIFICATION</scope>
</reference>
<dbReference type="Proteomes" id="UP000018468">
    <property type="component" value="Linkage group LG2"/>
</dbReference>
<proteinExistence type="inferred from homology"/>
<evidence type="ECO:0000313" key="2">
    <source>
        <dbReference type="Ensembl" id="ENSLOCP00000017741.1"/>
    </source>
</evidence>